<organism evidence="1 2">
    <name type="scientific">Pyronema omphalodes (strain CBS 100304)</name>
    <name type="common">Pyronema confluens</name>
    <dbReference type="NCBI Taxonomy" id="1076935"/>
    <lineage>
        <taxon>Eukaryota</taxon>
        <taxon>Fungi</taxon>
        <taxon>Dikarya</taxon>
        <taxon>Ascomycota</taxon>
        <taxon>Pezizomycotina</taxon>
        <taxon>Pezizomycetes</taxon>
        <taxon>Pezizales</taxon>
        <taxon>Pyronemataceae</taxon>
        <taxon>Pyronema</taxon>
    </lineage>
</organism>
<keyword evidence="2" id="KW-1185">Reference proteome</keyword>
<sequence length="90" mass="9889">MVGSLIVHRPIGGGLLAASRYAGDRYPPSACPPTYIPTPVYLPAPPFVPVDAAKYVLPCDVVGVLPWAPRHAREPTRTHRKRRMGCRYPL</sequence>
<accession>U4LA96</accession>
<dbReference type="EMBL" id="HF936108">
    <property type="protein sequence ID" value="CCX15006.1"/>
    <property type="molecule type" value="Genomic_DNA"/>
</dbReference>
<protein>
    <submittedName>
        <fullName evidence="1">Uncharacterized protein</fullName>
    </submittedName>
</protein>
<evidence type="ECO:0000313" key="1">
    <source>
        <dbReference type="EMBL" id="CCX15006.1"/>
    </source>
</evidence>
<reference evidence="1 2" key="1">
    <citation type="journal article" date="2013" name="PLoS Genet.">
        <title>The genome and development-dependent transcriptomes of Pyronema confluens: a window into fungal evolution.</title>
        <authorList>
            <person name="Traeger S."/>
            <person name="Altegoer F."/>
            <person name="Freitag M."/>
            <person name="Gabaldon T."/>
            <person name="Kempken F."/>
            <person name="Kumar A."/>
            <person name="Marcet-Houben M."/>
            <person name="Poggeler S."/>
            <person name="Stajich J.E."/>
            <person name="Nowrousian M."/>
        </authorList>
    </citation>
    <scope>NUCLEOTIDE SEQUENCE [LARGE SCALE GENOMIC DNA]</scope>
    <source>
        <strain evidence="2">CBS 100304</strain>
        <tissue evidence="1">Vegetative mycelium</tissue>
    </source>
</reference>
<proteinExistence type="predicted"/>
<dbReference type="AlphaFoldDB" id="U4LA96"/>
<dbReference type="Proteomes" id="UP000018144">
    <property type="component" value="Unassembled WGS sequence"/>
</dbReference>
<name>U4LA96_PYROM</name>
<evidence type="ECO:0000313" key="2">
    <source>
        <dbReference type="Proteomes" id="UP000018144"/>
    </source>
</evidence>
<gene>
    <name evidence="1" type="ORF">PCON_01232</name>
</gene>